<dbReference type="Gene3D" id="3.40.50.720">
    <property type="entry name" value="NAD(P)-binding Rossmann-like Domain"/>
    <property type="match status" value="1"/>
</dbReference>
<evidence type="ECO:0000313" key="2">
    <source>
        <dbReference type="Proteomes" id="UP001139365"/>
    </source>
</evidence>
<dbReference type="Proteomes" id="UP001139365">
    <property type="component" value="Unassembled WGS sequence"/>
</dbReference>
<name>A0AAE3FJR0_9BACT</name>
<comment type="caution">
    <text evidence="1">The sequence shown here is derived from an EMBL/GenBank/DDBJ whole genome shotgun (WGS) entry which is preliminary data.</text>
</comment>
<dbReference type="EMBL" id="JALEMU010000124">
    <property type="protein sequence ID" value="MCI5756157.1"/>
    <property type="molecule type" value="Genomic_DNA"/>
</dbReference>
<protein>
    <recommendedName>
        <fullName evidence="3">Oxidoreductase</fullName>
    </recommendedName>
</protein>
<gene>
    <name evidence="1" type="ORF">MR241_07680</name>
</gene>
<dbReference type="SUPFAM" id="SSF51735">
    <property type="entry name" value="NAD(P)-binding Rossmann-fold domains"/>
    <property type="match status" value="1"/>
</dbReference>
<dbReference type="InterPro" id="IPR036291">
    <property type="entry name" value="NAD(P)-bd_dom_sf"/>
</dbReference>
<evidence type="ECO:0000313" key="1">
    <source>
        <dbReference type="EMBL" id="MCI5756157.1"/>
    </source>
</evidence>
<organism evidence="1 2">
    <name type="scientific">Candidatus Colimorpha enterica</name>
    <dbReference type="NCBI Taxonomy" id="3083063"/>
    <lineage>
        <taxon>Bacteria</taxon>
        <taxon>Pseudomonadati</taxon>
        <taxon>Bacteroidota</taxon>
        <taxon>Bacteroidia</taxon>
        <taxon>Bacteroidales</taxon>
        <taxon>Candidatus Colimorpha</taxon>
    </lineage>
</organism>
<accession>A0AAE3FJR0</accession>
<evidence type="ECO:0008006" key="3">
    <source>
        <dbReference type="Google" id="ProtNLM"/>
    </source>
</evidence>
<reference evidence="1 2" key="1">
    <citation type="submission" date="2022-03" db="EMBL/GenBank/DDBJ databases">
        <title>Metagenome-assembled genomes from swine fecal metagenomes.</title>
        <authorList>
            <person name="Holman D.B."/>
            <person name="Kommadath A."/>
        </authorList>
    </citation>
    <scope>NUCLEOTIDE SEQUENCE [LARGE SCALE GENOMIC DNA]</scope>
    <source>
        <strain evidence="1">SUG147</strain>
    </source>
</reference>
<dbReference type="AlphaFoldDB" id="A0AAE3FJR0"/>
<sequence>MKIGFIDYYLDEWHANNYPEWIKEASGGEMTVGYAFAETASPHTGVTTEEWCSRTGITQVGSIEELVEKSDAIVVLSPDNCERHEMLSRLPLLSGKPVYIDKTFAPDLDTAKRIFALADGNGTPCCSTSALRFADEYRGIDTENITAANFWGPMNFEIYSVHQLEPLVMLMRCRAESVMMMTAENYYLLAVRFADGRVGSISGSYPDAPFAAQLTVKGGNRNINVTSDFFKNFIKELVTFFRGGALMAPHDETLSVMAIRTAALEAMKTPFVWVPVPEIR</sequence>
<proteinExistence type="predicted"/>